<dbReference type="RefSeq" id="WP_327391567.1">
    <property type="nucleotide sequence ID" value="NZ_JANAKI010000008.1"/>
</dbReference>
<evidence type="ECO:0000259" key="1">
    <source>
        <dbReference type="Pfam" id="PF20702"/>
    </source>
</evidence>
<name>A0ABV4PIM6_9PSED</name>
<evidence type="ECO:0000313" key="3">
    <source>
        <dbReference type="Proteomes" id="UP001569512"/>
    </source>
</evidence>
<evidence type="ECO:0000313" key="2">
    <source>
        <dbReference type="EMBL" id="MFA0939779.1"/>
    </source>
</evidence>
<accession>A0ABV4PIM6</accession>
<comment type="caution">
    <text evidence="2">The sequence shown here is derived from an EMBL/GenBank/DDBJ whole genome shotgun (WGS) entry which is preliminary data.</text>
</comment>
<dbReference type="InterPro" id="IPR049051">
    <property type="entry name" value="nSTAND2"/>
</dbReference>
<sequence>MRTNCSWFTERATLTWNAKRGRSILVLVPQGCDEIETSLLIRQWTERNFIPPSPYDKNTPLCISLTTDSMVSCDHFAQTFAKRFTRLHKLELYSDPEDYPTDVIQNTVETLLAAGYYPIVAIERFHAFALINDPGMTSVLSGMRSLEMSGQLTTLSFSPLTYAMIRRLMQPGLPFLNSVYGDNHDQIVMTPLARTEFVEYATSQGISANKSNALYPKGGGPDAVYKALIDCSDLPENEILEACLVRTEETLDKFLTKSFIGHVETDRPLMTKLALGRLYRQEIPYILSNPLHLFLAKETDDGNLVCSSQILARKILRGDQPKWQVYDLCLNALSSCSFHSAAEIISTINDSDPRLVAFKEVVLLRASMQPKLGIGLLGVDWTNIIHIAKRISDHSNQLPAAIKEWISQCQVKAKLVTTYATGSLNRLQLDSLTSSSSNVEIRRLTLSALGNYLKLSQELSSPPQRILHLVNIPEAILQAISCGFCEINFIKYEDKHPSAPYDKFFASPESFKVPSEGSKLTLTALLVMVPTILSLNDHVGCEAFVDEKHIKTIQQKLVECVRNPASHTIVAFLEKDASFLYELCLLWIDSWSKMEGYDNYESFSLVNNHPSPHDISSIILG</sequence>
<keyword evidence="3" id="KW-1185">Reference proteome</keyword>
<organism evidence="2 3">
    <name type="scientific">Pseudomonas tremae</name>
    <dbReference type="NCBI Taxonomy" id="200454"/>
    <lineage>
        <taxon>Bacteria</taxon>
        <taxon>Pseudomonadati</taxon>
        <taxon>Pseudomonadota</taxon>
        <taxon>Gammaproteobacteria</taxon>
        <taxon>Pseudomonadales</taxon>
        <taxon>Pseudomonadaceae</taxon>
        <taxon>Pseudomonas</taxon>
    </lineage>
</organism>
<feature type="domain" description="Novel STAND NTPase 2" evidence="1">
    <location>
        <begin position="59"/>
        <end position="232"/>
    </location>
</feature>
<dbReference type="Proteomes" id="UP001569512">
    <property type="component" value="Unassembled WGS sequence"/>
</dbReference>
<proteinExistence type="predicted"/>
<protein>
    <recommendedName>
        <fullName evidence="1">Novel STAND NTPase 2 domain-containing protein</fullName>
    </recommendedName>
</protein>
<dbReference type="Pfam" id="PF20702">
    <property type="entry name" value="nSTAND2"/>
    <property type="match status" value="1"/>
</dbReference>
<dbReference type="EMBL" id="JBGMSU010000010">
    <property type="protein sequence ID" value="MFA0939779.1"/>
    <property type="molecule type" value="Genomic_DNA"/>
</dbReference>
<reference evidence="2 3" key="1">
    <citation type="submission" date="2024-06" db="EMBL/GenBank/DDBJ databases">
        <title>Genome sequences for Pseudomonas syringae strains with characterized LPS.</title>
        <authorList>
            <person name="Baltrus D.A."/>
            <person name="Krings L."/>
        </authorList>
    </citation>
    <scope>NUCLEOTIDE SEQUENCE [LARGE SCALE GENOMIC DNA]</scope>
    <source>
        <strain evidence="2 3">NCPPB2708</strain>
    </source>
</reference>
<gene>
    <name evidence="2" type="ORF">ACDH53_20490</name>
</gene>